<keyword evidence="1" id="KW-0472">Membrane</keyword>
<keyword evidence="3" id="KW-1185">Reference proteome</keyword>
<sequence length="87" mass="10027">MWSAVEYVNSPWTLAAFAMACFVAILIALLKQKPVLTIRDIPREHRHLTADKMLEIQRENAKARHRLVLFLLVILTALLIAGMFWKV</sequence>
<proteinExistence type="predicted"/>
<feature type="transmembrane region" description="Helical" evidence="1">
    <location>
        <begin position="67"/>
        <end position="85"/>
    </location>
</feature>
<keyword evidence="1" id="KW-1133">Transmembrane helix</keyword>
<comment type="caution">
    <text evidence="2">The sequence shown here is derived from an EMBL/GenBank/DDBJ whole genome shotgun (WGS) entry which is preliminary data.</text>
</comment>
<evidence type="ECO:0000313" key="2">
    <source>
        <dbReference type="EMBL" id="RUM16485.1"/>
    </source>
</evidence>
<evidence type="ECO:0000256" key="1">
    <source>
        <dbReference type="SAM" id="Phobius"/>
    </source>
</evidence>
<dbReference type="EMBL" id="RJJU01000001">
    <property type="protein sequence ID" value="RUM16485.1"/>
    <property type="molecule type" value="Genomic_DNA"/>
</dbReference>
<organism evidence="2 3">
    <name type="scientific">Rhizobium fabae</name>
    <dbReference type="NCBI Taxonomy" id="573179"/>
    <lineage>
        <taxon>Bacteria</taxon>
        <taxon>Pseudomonadati</taxon>
        <taxon>Pseudomonadota</taxon>
        <taxon>Alphaproteobacteria</taxon>
        <taxon>Hyphomicrobiales</taxon>
        <taxon>Rhizobiaceae</taxon>
        <taxon>Rhizobium/Agrobacterium group</taxon>
        <taxon>Rhizobium</taxon>
    </lineage>
</organism>
<evidence type="ECO:0000313" key="3">
    <source>
        <dbReference type="Proteomes" id="UP000272004"/>
    </source>
</evidence>
<dbReference type="Proteomes" id="UP000272004">
    <property type="component" value="Unassembled WGS sequence"/>
</dbReference>
<feature type="transmembrane region" description="Helical" evidence="1">
    <location>
        <begin position="12"/>
        <end position="30"/>
    </location>
</feature>
<accession>A0ABY0BGV0</accession>
<protein>
    <submittedName>
        <fullName evidence="2">Uncharacterized protein</fullName>
    </submittedName>
</protein>
<gene>
    <name evidence="2" type="ORF">EFB14_00075</name>
</gene>
<keyword evidence="1" id="KW-0812">Transmembrane</keyword>
<reference evidence="2 3" key="1">
    <citation type="submission" date="2018-11" db="EMBL/GenBank/DDBJ databases">
        <authorList>
            <person name="Huo Y."/>
        </authorList>
    </citation>
    <scope>NUCLEOTIDE SEQUENCE [LARGE SCALE GENOMIC DNA]</scope>
    <source>
        <strain evidence="2 3">CCBAU 33202</strain>
    </source>
</reference>
<name>A0ABY0BGV0_9HYPH</name>